<dbReference type="Gene3D" id="1.10.10.10">
    <property type="entry name" value="Winged helix-like DNA-binding domain superfamily/Winged helix DNA-binding domain"/>
    <property type="match status" value="1"/>
</dbReference>
<evidence type="ECO:0000313" key="8">
    <source>
        <dbReference type="EMBL" id="TYS17176.1"/>
    </source>
</evidence>
<dbReference type="EMBL" id="VTEI01000004">
    <property type="protein sequence ID" value="TYS17176.1"/>
    <property type="molecule type" value="Genomic_DNA"/>
</dbReference>
<dbReference type="SUPFAM" id="SSF88946">
    <property type="entry name" value="Sigma2 domain of RNA polymerase sigma factors"/>
    <property type="match status" value="1"/>
</dbReference>
<dbReference type="SUPFAM" id="SSF88659">
    <property type="entry name" value="Sigma3 and sigma4 domains of RNA polymerase sigma factors"/>
    <property type="match status" value="1"/>
</dbReference>
<dbReference type="CDD" id="cd06171">
    <property type="entry name" value="Sigma70_r4"/>
    <property type="match status" value="1"/>
</dbReference>
<dbReference type="STRING" id="218284.AM506_04290"/>
<keyword evidence="3" id="KW-0731">Sigma factor</keyword>
<reference evidence="9 10" key="1">
    <citation type="submission" date="2019-08" db="EMBL/GenBank/DDBJ databases">
        <title>Bacillus genomes from the desert of Cuatro Cienegas, Coahuila.</title>
        <authorList>
            <person name="Olmedo-Alvarez G."/>
        </authorList>
    </citation>
    <scope>NUCLEOTIDE SEQUENCE [LARGE SCALE GENOMIC DNA]</scope>
    <source>
        <strain evidence="8 9">CH34_1T</strain>
        <strain evidence="7 10">CH40_1T</strain>
    </source>
</reference>
<sequence length="175" mass="20894">MDHNEMNREEIVEWLMNEYGRKVVRLAYTYLKQEQLAEDIAQEVFIKCFQKLDTFRHDSSYQTWIYSITVNLCKDRLKSWSFKNLITSNFFSLKSVTHETPEKDVINLEAKRELSECVLGLPVKYREIIILFYYEELSYKEISELLGISSQTIKTRLHRARNLLKKQLKGGERID</sequence>
<dbReference type="Gene3D" id="1.10.1740.10">
    <property type="match status" value="1"/>
</dbReference>
<evidence type="ECO:0000313" key="9">
    <source>
        <dbReference type="Proteomes" id="UP000322267"/>
    </source>
</evidence>
<evidence type="ECO:0000256" key="4">
    <source>
        <dbReference type="ARBA" id="ARBA00023163"/>
    </source>
</evidence>
<evidence type="ECO:0000256" key="1">
    <source>
        <dbReference type="ARBA" id="ARBA00010641"/>
    </source>
</evidence>
<evidence type="ECO:0000313" key="10">
    <source>
        <dbReference type="Proteomes" id="UP000323317"/>
    </source>
</evidence>
<protein>
    <submittedName>
        <fullName evidence="8">Sigma-70 family RNA polymerase sigma factor</fullName>
    </submittedName>
</protein>
<evidence type="ECO:0000256" key="2">
    <source>
        <dbReference type="ARBA" id="ARBA00023015"/>
    </source>
</evidence>
<dbReference type="OrthoDB" id="9794508at2"/>
<dbReference type="PANTHER" id="PTHR43133:SF60">
    <property type="entry name" value="RNA POLYMERASE SIGMA FACTOR SIGV"/>
    <property type="match status" value="1"/>
</dbReference>
<dbReference type="InterPro" id="IPR013249">
    <property type="entry name" value="RNA_pol_sigma70_r4_t2"/>
</dbReference>
<dbReference type="EMBL" id="VTEH01000012">
    <property type="protein sequence ID" value="TYR74416.1"/>
    <property type="molecule type" value="Genomic_DNA"/>
</dbReference>
<dbReference type="GO" id="GO:0016987">
    <property type="term" value="F:sigma factor activity"/>
    <property type="evidence" value="ECO:0007669"/>
    <property type="project" value="UniProtKB-KW"/>
</dbReference>
<evidence type="ECO:0000259" key="6">
    <source>
        <dbReference type="Pfam" id="PF08281"/>
    </source>
</evidence>
<evidence type="ECO:0000259" key="5">
    <source>
        <dbReference type="Pfam" id="PF04542"/>
    </source>
</evidence>
<dbReference type="Proteomes" id="UP000322267">
    <property type="component" value="Unassembled WGS sequence"/>
</dbReference>
<keyword evidence="4" id="KW-0804">Transcription</keyword>
<dbReference type="InterPro" id="IPR014284">
    <property type="entry name" value="RNA_pol_sigma-70_dom"/>
</dbReference>
<organism evidence="8 9">
    <name type="scientific">Rossellomorea vietnamensis</name>
    <dbReference type="NCBI Taxonomy" id="218284"/>
    <lineage>
        <taxon>Bacteria</taxon>
        <taxon>Bacillati</taxon>
        <taxon>Bacillota</taxon>
        <taxon>Bacilli</taxon>
        <taxon>Bacillales</taxon>
        <taxon>Bacillaceae</taxon>
        <taxon>Rossellomorea</taxon>
    </lineage>
</organism>
<dbReference type="InterPro" id="IPR013324">
    <property type="entry name" value="RNA_pol_sigma_r3/r4-like"/>
</dbReference>
<dbReference type="GO" id="GO:0003677">
    <property type="term" value="F:DNA binding"/>
    <property type="evidence" value="ECO:0007669"/>
    <property type="project" value="InterPro"/>
</dbReference>
<feature type="domain" description="RNA polymerase sigma-70 region 2" evidence="5">
    <location>
        <begin position="15"/>
        <end position="79"/>
    </location>
</feature>
<dbReference type="Proteomes" id="UP000323317">
    <property type="component" value="Unassembled WGS sequence"/>
</dbReference>
<name>A0A5D4NV18_9BACI</name>
<dbReference type="InterPro" id="IPR039425">
    <property type="entry name" value="RNA_pol_sigma-70-like"/>
</dbReference>
<gene>
    <name evidence="8" type="ORF">FZC78_10715</name>
    <name evidence="7" type="ORF">FZC79_15040</name>
</gene>
<dbReference type="NCBIfam" id="TIGR02937">
    <property type="entry name" value="sigma70-ECF"/>
    <property type="match status" value="1"/>
</dbReference>
<comment type="similarity">
    <text evidence="1">Belongs to the sigma-70 factor family. ECF subfamily.</text>
</comment>
<dbReference type="PANTHER" id="PTHR43133">
    <property type="entry name" value="RNA POLYMERASE ECF-TYPE SIGMA FACTO"/>
    <property type="match status" value="1"/>
</dbReference>
<feature type="domain" description="RNA polymerase sigma factor 70 region 4 type 2" evidence="6">
    <location>
        <begin position="112"/>
        <end position="162"/>
    </location>
</feature>
<dbReference type="NCBIfam" id="NF006930">
    <property type="entry name" value="PRK09415.1"/>
    <property type="match status" value="1"/>
</dbReference>
<accession>A0A5D4NV18</accession>
<keyword evidence="2" id="KW-0805">Transcription regulation</keyword>
<dbReference type="InterPro" id="IPR013325">
    <property type="entry name" value="RNA_pol_sigma_r2"/>
</dbReference>
<dbReference type="AlphaFoldDB" id="A0A5D4NV18"/>
<comment type="caution">
    <text evidence="8">The sequence shown here is derived from an EMBL/GenBank/DDBJ whole genome shotgun (WGS) entry which is preliminary data.</text>
</comment>
<dbReference type="InterPro" id="IPR036388">
    <property type="entry name" value="WH-like_DNA-bd_sf"/>
</dbReference>
<evidence type="ECO:0000313" key="7">
    <source>
        <dbReference type="EMBL" id="TYR74416.1"/>
    </source>
</evidence>
<dbReference type="GO" id="GO:0006352">
    <property type="term" value="P:DNA-templated transcription initiation"/>
    <property type="evidence" value="ECO:0007669"/>
    <property type="project" value="InterPro"/>
</dbReference>
<dbReference type="Pfam" id="PF08281">
    <property type="entry name" value="Sigma70_r4_2"/>
    <property type="match status" value="1"/>
</dbReference>
<evidence type="ECO:0000256" key="3">
    <source>
        <dbReference type="ARBA" id="ARBA00023082"/>
    </source>
</evidence>
<dbReference type="Pfam" id="PF04542">
    <property type="entry name" value="Sigma70_r2"/>
    <property type="match status" value="1"/>
</dbReference>
<dbReference type="InterPro" id="IPR007627">
    <property type="entry name" value="RNA_pol_sigma70_r2"/>
</dbReference>
<proteinExistence type="inferred from homology"/>